<dbReference type="GO" id="GO:0046373">
    <property type="term" value="P:L-arabinose metabolic process"/>
    <property type="evidence" value="ECO:0007669"/>
    <property type="project" value="InterPro"/>
</dbReference>
<evidence type="ECO:0000256" key="1">
    <source>
        <dbReference type="ARBA" id="ARBA00001462"/>
    </source>
</evidence>
<sequence length="510" mass="57211">MRATVTAHKDYVIAKIDPRLYGSFIEHLGRAVYSGIYEPDHATADEHGFRQDVIELIKDIDVPVTRYPGGNFVSAYNWEDGIGPKEDRPTRLDLAWHTSESNEVGIHEFAEWAEQAGTEMMLAVNLGSRGLDEARAFLEYVNHPGGSYWSDLRKQNGREEPWDVKLWCLGNEMDGPWQIGQKTAAEYGRVAFETAKAMRAFDKNIELVVCGSSSPKMPTYPEWEGTVLDYTYDTIDYISLHMYFDNHEKNTANYLAKACLLDNYIDTVAAVIKTTKAKKRSNHDVYISFDEWNVWYHSNEQDKDLLGGNDGWPHAPALLEDIYDFADTLQVGCILNTFIRHCDVVKIGCLAQLVNVIAPIMTVKGGPAWRQSTYYPYLYASQYGRGTALNLAVQCQGYDTEFASDVSYLDISAVESDKDGALTFFIVNRHPDENIELDLSLQGFSDPSLKEQPHQTIIMDKVMAGHALDTKNGPNAEQVAPKDGQGAAIKQQILTASIAPMSYRMIRLGA</sequence>
<keyword evidence="5" id="KW-0378">Hydrolase</keyword>
<dbReference type="InterPro" id="IPR010720">
    <property type="entry name" value="Alpha-L-AF_C"/>
</dbReference>
<dbReference type="InterPro" id="IPR017853">
    <property type="entry name" value="GH"/>
</dbReference>
<evidence type="ECO:0000313" key="9">
    <source>
        <dbReference type="EMBL" id="QKK80211.1"/>
    </source>
</evidence>
<comment type="catalytic activity">
    <reaction evidence="1">
        <text>Hydrolysis of terminal non-reducing alpha-L-arabinofuranoside residues in alpha-L-arabinosides.</text>
        <dbReference type="EC" id="3.2.1.55"/>
    </reaction>
</comment>
<dbReference type="Pfam" id="PF22848">
    <property type="entry name" value="ASD1_dom"/>
    <property type="match status" value="1"/>
</dbReference>
<dbReference type="SMART" id="SM00813">
    <property type="entry name" value="Alpha-L-AF_C"/>
    <property type="match status" value="1"/>
</dbReference>
<keyword evidence="7" id="KW-0326">Glycosidase</keyword>
<dbReference type="PANTHER" id="PTHR43576">
    <property type="entry name" value="ALPHA-L-ARABINOFURANOSIDASE C-RELATED"/>
    <property type="match status" value="1"/>
</dbReference>
<dbReference type="Pfam" id="PF06964">
    <property type="entry name" value="Alpha-L-AF_C"/>
    <property type="match status" value="1"/>
</dbReference>
<dbReference type="InterPro" id="IPR055235">
    <property type="entry name" value="ASD1_cat"/>
</dbReference>
<dbReference type="RefSeq" id="WP_176335032.1">
    <property type="nucleotide sequence ID" value="NZ_BAAAEF010000013.1"/>
</dbReference>
<dbReference type="Gene3D" id="3.20.20.80">
    <property type="entry name" value="Glycosidases"/>
    <property type="match status" value="1"/>
</dbReference>
<organism evidence="9 10">
    <name type="scientific">Marinomonas primoryensis</name>
    <dbReference type="NCBI Taxonomy" id="178399"/>
    <lineage>
        <taxon>Bacteria</taxon>
        <taxon>Pseudomonadati</taxon>
        <taxon>Pseudomonadota</taxon>
        <taxon>Gammaproteobacteria</taxon>
        <taxon>Oceanospirillales</taxon>
        <taxon>Oceanospirillaceae</taxon>
        <taxon>Marinomonas</taxon>
    </lineage>
</organism>
<dbReference type="GO" id="GO:0046556">
    <property type="term" value="F:alpha-L-arabinofuranosidase activity"/>
    <property type="evidence" value="ECO:0007669"/>
    <property type="project" value="UniProtKB-EC"/>
</dbReference>
<dbReference type="KEGG" id="mpri:MP3633_1478"/>
<reference evidence="9 10" key="1">
    <citation type="submission" date="2020-06" db="EMBL/GenBank/DDBJ databases">
        <authorList>
            <person name="Voronona O.L."/>
            <person name="Aksenova E.I."/>
            <person name="Kunda M.S."/>
            <person name="Semenov A.N."/>
            <person name="Ryzhova N."/>
        </authorList>
    </citation>
    <scope>NUCLEOTIDE SEQUENCE [LARGE SCALE GENOMIC DNA]</scope>
    <source>
        <strain evidence="9 10">MPKMM3633</strain>
    </source>
</reference>
<evidence type="ECO:0000313" key="10">
    <source>
        <dbReference type="Proteomes" id="UP000509371"/>
    </source>
</evidence>
<evidence type="ECO:0000256" key="7">
    <source>
        <dbReference type="ARBA" id="ARBA00023295"/>
    </source>
</evidence>
<dbReference type="AlphaFoldDB" id="A0A859D0I0"/>
<dbReference type="PANTHER" id="PTHR43576:SF3">
    <property type="entry name" value="ALPHA-L-ARABINOFURANOSIDASE C"/>
    <property type="match status" value="1"/>
</dbReference>
<evidence type="ECO:0000256" key="2">
    <source>
        <dbReference type="ARBA" id="ARBA00007186"/>
    </source>
</evidence>
<dbReference type="Gene3D" id="2.60.40.1180">
    <property type="entry name" value="Golgi alpha-mannosidase II"/>
    <property type="match status" value="1"/>
</dbReference>
<feature type="domain" description="Alpha-L-arabinofuranosidase C-terminal" evidence="8">
    <location>
        <begin position="290"/>
        <end position="502"/>
    </location>
</feature>
<protein>
    <recommendedName>
        <fullName evidence="4">non-reducing end alpha-L-arabinofuranosidase</fullName>
        <ecNumber evidence="4">3.2.1.55</ecNumber>
    </recommendedName>
</protein>
<comment type="subunit">
    <text evidence="3">Homohexamer; trimer of dimers.</text>
</comment>
<dbReference type="SUPFAM" id="SSF51011">
    <property type="entry name" value="Glycosyl hydrolase domain"/>
    <property type="match status" value="1"/>
</dbReference>
<evidence type="ECO:0000256" key="5">
    <source>
        <dbReference type="ARBA" id="ARBA00022801"/>
    </source>
</evidence>
<name>A0A859D0I0_9GAMM</name>
<comment type="similarity">
    <text evidence="2">Belongs to the glycosyl hydrolase 51 family.</text>
</comment>
<dbReference type="InterPro" id="IPR013780">
    <property type="entry name" value="Glyco_hydro_b"/>
</dbReference>
<dbReference type="GO" id="GO:0000272">
    <property type="term" value="P:polysaccharide catabolic process"/>
    <property type="evidence" value="ECO:0007669"/>
    <property type="project" value="TreeGrafter"/>
</dbReference>
<dbReference type="Proteomes" id="UP000509371">
    <property type="component" value="Chromosome"/>
</dbReference>
<evidence type="ECO:0000259" key="8">
    <source>
        <dbReference type="SMART" id="SM00813"/>
    </source>
</evidence>
<evidence type="ECO:0000256" key="4">
    <source>
        <dbReference type="ARBA" id="ARBA00012670"/>
    </source>
</evidence>
<keyword evidence="6" id="KW-0119">Carbohydrate metabolism</keyword>
<dbReference type="EMBL" id="CP054301">
    <property type="protein sequence ID" value="QKK80211.1"/>
    <property type="molecule type" value="Genomic_DNA"/>
</dbReference>
<evidence type="ECO:0000256" key="6">
    <source>
        <dbReference type="ARBA" id="ARBA00023277"/>
    </source>
</evidence>
<accession>A0A859D0I0</accession>
<proteinExistence type="inferred from homology"/>
<evidence type="ECO:0000256" key="3">
    <source>
        <dbReference type="ARBA" id="ARBA00011165"/>
    </source>
</evidence>
<dbReference type="SUPFAM" id="SSF51445">
    <property type="entry name" value="(Trans)glycosidases"/>
    <property type="match status" value="1"/>
</dbReference>
<gene>
    <name evidence="9" type="ORF">MP3633_1478</name>
</gene>
<dbReference type="EC" id="3.2.1.55" evidence="4"/>